<dbReference type="PANTHER" id="PTHR10851">
    <property type="entry name" value="PYRIDOXINE-5-PHOSPHATE OXIDASE"/>
    <property type="match status" value="1"/>
</dbReference>
<dbReference type="InterPro" id="IPR019740">
    <property type="entry name" value="Pyridox_Oxase_CS"/>
</dbReference>
<evidence type="ECO:0000256" key="7">
    <source>
        <dbReference type="PIRSR" id="PIRSR000190-2"/>
    </source>
</evidence>
<evidence type="ECO:0000256" key="3">
    <source>
        <dbReference type="ARBA" id="ARBA00022643"/>
    </source>
</evidence>
<feature type="domain" description="Pyridoxamine 5'-phosphate oxidase N-terminal" evidence="8">
    <location>
        <begin position="3"/>
        <end position="125"/>
    </location>
</feature>
<dbReference type="GO" id="GO:0004733">
    <property type="term" value="F:pyridoxamine phosphate oxidase activity"/>
    <property type="evidence" value="ECO:0007669"/>
    <property type="project" value="UniProtKB-UniRule"/>
</dbReference>
<evidence type="ECO:0000256" key="5">
    <source>
        <dbReference type="ARBA" id="ARBA00023096"/>
    </source>
</evidence>
<reference evidence="10 11" key="2">
    <citation type="submission" date="2019-02" db="EMBL/GenBank/DDBJ databases">
        <title>'Lichenibacterium ramalinii' gen. nov. sp. nov., 'Lichenibacterium minor' gen. nov. sp. nov.</title>
        <authorList>
            <person name="Pankratov T."/>
        </authorList>
    </citation>
    <scope>NUCLEOTIDE SEQUENCE [LARGE SCALE GENOMIC DNA]</scope>
    <source>
        <strain evidence="10 11">RmlP026</strain>
    </source>
</reference>
<dbReference type="InterPro" id="IPR012349">
    <property type="entry name" value="Split_barrel_FMN-bd"/>
</dbReference>
<dbReference type="Proteomes" id="UP000290759">
    <property type="component" value="Unassembled WGS sequence"/>
</dbReference>
<evidence type="ECO:0000256" key="1">
    <source>
        <dbReference type="ARBA" id="ARBA00007301"/>
    </source>
</evidence>
<dbReference type="SUPFAM" id="SSF50475">
    <property type="entry name" value="FMN-binding split barrel"/>
    <property type="match status" value="1"/>
</dbReference>
<feature type="binding site" evidence="7">
    <location>
        <begin position="29"/>
        <end position="34"/>
    </location>
    <ligand>
        <name>FMN</name>
        <dbReference type="ChEBI" id="CHEBI:58210"/>
    </ligand>
</feature>
<comment type="caution">
    <text evidence="10">The sequence shown here is derived from an EMBL/GenBank/DDBJ whole genome shotgun (WGS) entry which is preliminary data.</text>
</comment>
<name>A0A4Q2U6V2_9HYPH</name>
<proteinExistence type="inferred from homology"/>
<evidence type="ECO:0000259" key="8">
    <source>
        <dbReference type="Pfam" id="PF01243"/>
    </source>
</evidence>
<dbReference type="EC" id="1.4.3.5" evidence="6"/>
<organism evidence="10 11">
    <name type="scientific">Lichenibacterium minor</name>
    <dbReference type="NCBI Taxonomy" id="2316528"/>
    <lineage>
        <taxon>Bacteria</taxon>
        <taxon>Pseudomonadati</taxon>
        <taxon>Pseudomonadota</taxon>
        <taxon>Alphaproteobacteria</taxon>
        <taxon>Hyphomicrobiales</taxon>
        <taxon>Lichenihabitantaceae</taxon>
        <taxon>Lichenibacterium</taxon>
    </lineage>
</organism>
<evidence type="ECO:0000256" key="6">
    <source>
        <dbReference type="NCBIfam" id="TIGR00558"/>
    </source>
</evidence>
<feature type="binding site" evidence="7">
    <location>
        <position position="163"/>
    </location>
    <ligand>
        <name>FMN</name>
        <dbReference type="ChEBI" id="CHEBI:58210"/>
    </ligand>
</feature>
<dbReference type="NCBIfam" id="TIGR00558">
    <property type="entry name" value="pdxH"/>
    <property type="match status" value="1"/>
</dbReference>
<evidence type="ECO:0000313" key="11">
    <source>
        <dbReference type="Proteomes" id="UP000290759"/>
    </source>
</evidence>
<evidence type="ECO:0000259" key="9">
    <source>
        <dbReference type="Pfam" id="PF10590"/>
    </source>
</evidence>
<evidence type="ECO:0000313" key="10">
    <source>
        <dbReference type="EMBL" id="RYC30626.1"/>
    </source>
</evidence>
<dbReference type="Gene3D" id="2.30.110.10">
    <property type="entry name" value="Electron Transport, Fmn-binding Protein, Chain A"/>
    <property type="match status" value="1"/>
</dbReference>
<feature type="binding site" evidence="7">
    <location>
        <position position="51"/>
    </location>
    <ligand>
        <name>FMN</name>
        <dbReference type="ChEBI" id="CHEBI:58210"/>
    </ligand>
</feature>
<keyword evidence="3 7" id="KW-0288">FMN</keyword>
<feature type="binding site" evidence="7">
    <location>
        <position position="73"/>
    </location>
    <ligand>
        <name>FMN</name>
        <dbReference type="ChEBI" id="CHEBI:58210"/>
    </ligand>
</feature>
<dbReference type="Pfam" id="PF01243">
    <property type="entry name" value="PNPOx_N"/>
    <property type="match status" value="1"/>
</dbReference>
<feature type="binding site" evidence="7">
    <location>
        <position position="153"/>
    </location>
    <ligand>
        <name>FMN</name>
        <dbReference type="ChEBI" id="CHEBI:58210"/>
    </ligand>
</feature>
<gene>
    <name evidence="10" type="primary">pdxH</name>
    <name evidence="10" type="ORF">D3273_18015</name>
</gene>
<protein>
    <recommendedName>
        <fullName evidence="6">Pyridoxamine 5'-phosphate oxidase</fullName>
        <ecNumber evidence="6">1.4.3.5</ecNumber>
    </recommendedName>
</protein>
<dbReference type="PANTHER" id="PTHR10851:SF0">
    <property type="entry name" value="PYRIDOXINE-5'-PHOSPHATE OXIDASE"/>
    <property type="match status" value="1"/>
</dbReference>
<dbReference type="GO" id="GO:0008615">
    <property type="term" value="P:pyridoxine biosynthetic process"/>
    <property type="evidence" value="ECO:0007669"/>
    <property type="project" value="UniProtKB-UniRule"/>
</dbReference>
<keyword evidence="2" id="KW-0285">Flavoprotein</keyword>
<keyword evidence="5" id="KW-0664">Pyridoxine biosynthesis</keyword>
<evidence type="ECO:0000256" key="4">
    <source>
        <dbReference type="ARBA" id="ARBA00023002"/>
    </source>
</evidence>
<feature type="binding site" evidence="7">
    <location>
        <begin position="108"/>
        <end position="109"/>
    </location>
    <ligand>
        <name>FMN</name>
        <dbReference type="ChEBI" id="CHEBI:58210"/>
    </ligand>
</feature>
<dbReference type="OrthoDB" id="9780392at2"/>
<dbReference type="NCBIfam" id="NF004231">
    <property type="entry name" value="PRK05679.1"/>
    <property type="match status" value="1"/>
</dbReference>
<dbReference type="GO" id="GO:0010181">
    <property type="term" value="F:FMN binding"/>
    <property type="evidence" value="ECO:0007669"/>
    <property type="project" value="UniProtKB-UniRule"/>
</dbReference>
<reference evidence="10 11" key="1">
    <citation type="submission" date="2018-12" db="EMBL/GenBank/DDBJ databases">
        <authorList>
            <person name="Grouzdev D.S."/>
            <person name="Krutkina M.S."/>
        </authorList>
    </citation>
    <scope>NUCLEOTIDE SEQUENCE [LARGE SCALE GENOMIC DNA]</scope>
    <source>
        <strain evidence="10 11">RmlP026</strain>
    </source>
</reference>
<comment type="cofactor">
    <cofactor evidence="7">
        <name>FMN</name>
        <dbReference type="ChEBI" id="CHEBI:58210"/>
    </cofactor>
    <text evidence="7">Binds 1 FMN per subunit.</text>
</comment>
<dbReference type="InterPro" id="IPR019576">
    <property type="entry name" value="Pyridoxamine_oxidase_dimer_C"/>
</dbReference>
<accession>A0A4Q2U6V2</accession>
<sequence>MAEATASEPRDPNAIQLATVDRDGRPDVRTVLLKGKDPRGFTFYTNAESAKGEELAAHAEAAFVLYWKSLNRQIRVRGSVESVSDAESDAYFDSRHPRSRIGAIASQQSRPLDSRATLEDRVAALEADYRDRPIPRPAYWHGFRVKPYQIEFWADRANRLHDRIVFRRGGTEGPWAKQRLYP</sequence>
<evidence type="ECO:0000256" key="2">
    <source>
        <dbReference type="ARBA" id="ARBA00022630"/>
    </source>
</evidence>
<dbReference type="PIRSF" id="PIRSF000190">
    <property type="entry name" value="Pyd_amn-ph_oxd"/>
    <property type="match status" value="1"/>
</dbReference>
<dbReference type="AlphaFoldDB" id="A0A4Q2U6V2"/>
<dbReference type="InterPro" id="IPR000659">
    <property type="entry name" value="Pyridox_Oxase"/>
</dbReference>
<comment type="similarity">
    <text evidence="1">Belongs to the pyridoxamine 5'-phosphate oxidase family.</text>
</comment>
<feature type="domain" description="Pyridoxine 5'-phosphate oxidase dimerisation C-terminal" evidence="9">
    <location>
        <begin position="140"/>
        <end position="182"/>
    </location>
</feature>
<dbReference type="InterPro" id="IPR011576">
    <property type="entry name" value="Pyridox_Oxase_N"/>
</dbReference>
<dbReference type="EMBL" id="QYBB01000023">
    <property type="protein sequence ID" value="RYC30626.1"/>
    <property type="molecule type" value="Genomic_DNA"/>
</dbReference>
<keyword evidence="11" id="KW-1185">Reference proteome</keyword>
<feature type="binding site" evidence="7">
    <location>
        <begin position="44"/>
        <end position="45"/>
    </location>
    <ligand>
        <name>FMN</name>
        <dbReference type="ChEBI" id="CHEBI:58210"/>
    </ligand>
</feature>
<keyword evidence="4 10" id="KW-0560">Oxidoreductase</keyword>
<dbReference type="Pfam" id="PF10590">
    <property type="entry name" value="PNP_phzG_C"/>
    <property type="match status" value="1"/>
</dbReference>
<dbReference type="PROSITE" id="PS01064">
    <property type="entry name" value="PYRIDOX_OXIDASE"/>
    <property type="match status" value="1"/>
</dbReference>